<evidence type="ECO:0000313" key="6">
    <source>
        <dbReference type="EMBL" id="NIF21530.1"/>
    </source>
</evidence>
<feature type="transmembrane region" description="Helical" evidence="5">
    <location>
        <begin position="374"/>
        <end position="397"/>
    </location>
</feature>
<keyword evidence="7" id="KW-1185">Reference proteome</keyword>
<evidence type="ECO:0000256" key="5">
    <source>
        <dbReference type="SAM" id="Phobius"/>
    </source>
</evidence>
<keyword evidence="3 5" id="KW-1133">Transmembrane helix</keyword>
<feature type="transmembrane region" description="Helical" evidence="5">
    <location>
        <begin position="474"/>
        <end position="496"/>
    </location>
</feature>
<dbReference type="InterPro" id="IPR002293">
    <property type="entry name" value="AA/rel_permease1"/>
</dbReference>
<evidence type="ECO:0000256" key="2">
    <source>
        <dbReference type="ARBA" id="ARBA00022692"/>
    </source>
</evidence>
<dbReference type="Proteomes" id="UP001515683">
    <property type="component" value="Unassembled WGS sequence"/>
</dbReference>
<proteinExistence type="predicted"/>
<dbReference type="RefSeq" id="WP_167013827.1">
    <property type="nucleotide sequence ID" value="NZ_VWXF01000002.1"/>
</dbReference>
<gene>
    <name evidence="6" type="ORF">F3J40_07955</name>
</gene>
<evidence type="ECO:0000256" key="4">
    <source>
        <dbReference type="ARBA" id="ARBA00023136"/>
    </source>
</evidence>
<feature type="transmembrane region" description="Helical" evidence="5">
    <location>
        <begin position="409"/>
        <end position="430"/>
    </location>
</feature>
<feature type="transmembrane region" description="Helical" evidence="5">
    <location>
        <begin position="27"/>
        <end position="50"/>
    </location>
</feature>
<sequence length="532" mass="58078">MAILFRGDEASGNQATHFKKELSTFDLTFIGLGTVFGSGWLFSASYVASYAGPAGILSWIFAAVAVLALGLVYCELGAALPRSGGAISYLMTSHGPLMSYLIGLITVIYMSSMIAIEVVAARQYAAAWFPSLNHFGSSTPTMMGWLLQFVMLCFFFSLNYRSIKTFSTFNNLISILKFAIPVLLIIVLFTFFKPENFTSHGFAPMGFTGVEMAVSAGGVIFAFLGLTPIVSVASEVKNPQKTIPIALILSIVISGILYILLQVVFLGAVPVTFLGNGWAGVAAHFKLPFHDIAIYLGVGWLAILIVMDAIVSPTGCGNIHMNATPRIVYAWSRSGTFFRIFSKVDEESGIPRPALWLTFALAVFWTLPFPSWEAMISVVSASLVLSYAIAPVCVAALRRNAPELKRPFYLRSFAIVGPVSFVIATLIVYWCGWNNLSWLFASQIVLYIAYLCFSKVVPQDYVSLGQQIKSSLWLIGYYVLLTAISYLGSFGGKNIIPHPYDLYVVAAIAIVCYYWGAFTGIPKGKIDLYVSE</sequence>
<dbReference type="Pfam" id="PF13520">
    <property type="entry name" value="AA_permease_2"/>
    <property type="match status" value="1"/>
</dbReference>
<dbReference type="PIRSF" id="PIRSF006060">
    <property type="entry name" value="AA_transporter"/>
    <property type="match status" value="1"/>
</dbReference>
<feature type="transmembrane region" description="Helical" evidence="5">
    <location>
        <begin position="292"/>
        <end position="311"/>
    </location>
</feature>
<feature type="transmembrane region" description="Helical" evidence="5">
    <location>
        <begin position="349"/>
        <end position="368"/>
    </location>
</feature>
<dbReference type="InterPro" id="IPR052962">
    <property type="entry name" value="AA_Transporter_AGT"/>
</dbReference>
<protein>
    <submittedName>
        <fullName evidence="6">APC family permease</fullName>
    </submittedName>
</protein>
<feature type="transmembrane region" description="Helical" evidence="5">
    <location>
        <begin position="56"/>
        <end position="76"/>
    </location>
</feature>
<feature type="transmembrane region" description="Helical" evidence="5">
    <location>
        <begin position="436"/>
        <end position="453"/>
    </location>
</feature>
<comment type="subcellular location">
    <subcellularLocation>
        <location evidence="1">Membrane</location>
        <topology evidence="1">Multi-pass membrane protein</topology>
    </subcellularLocation>
</comment>
<reference evidence="6 7" key="1">
    <citation type="journal article" date="2019" name="bioRxiv">
        <title>Bacteria contribute to plant secondary compound degradation in a generalist herbivore system.</title>
        <authorList>
            <person name="Francoeur C.B."/>
            <person name="Khadempour L."/>
            <person name="Moreira-Soto R.D."/>
            <person name="Gotting K."/>
            <person name="Book A.J."/>
            <person name="Pinto-Tomas A.A."/>
            <person name="Keefover-Ring K."/>
            <person name="Currie C.R."/>
        </authorList>
    </citation>
    <scope>NUCLEOTIDE SEQUENCE [LARGE SCALE GENOMIC DNA]</scope>
    <source>
        <strain evidence="6">Acro-835</strain>
    </source>
</reference>
<evidence type="ECO:0000313" key="7">
    <source>
        <dbReference type="Proteomes" id="UP001515683"/>
    </source>
</evidence>
<dbReference type="Gene3D" id="1.20.1740.10">
    <property type="entry name" value="Amino acid/polyamine transporter I"/>
    <property type="match status" value="1"/>
</dbReference>
<keyword evidence="2 5" id="KW-0812">Transmembrane</keyword>
<keyword evidence="4 5" id="KW-0472">Membrane</keyword>
<dbReference type="EMBL" id="VWXF01000002">
    <property type="protein sequence ID" value="NIF21530.1"/>
    <property type="molecule type" value="Genomic_DNA"/>
</dbReference>
<feature type="transmembrane region" description="Helical" evidence="5">
    <location>
        <begin position="172"/>
        <end position="192"/>
    </location>
</feature>
<comment type="caution">
    <text evidence="6">The sequence shown here is derived from an EMBL/GenBank/DDBJ whole genome shotgun (WGS) entry which is preliminary data.</text>
</comment>
<accession>A0ABX0R837</accession>
<name>A0ABX0R837_9GAMM</name>
<dbReference type="PANTHER" id="PTHR47547:SF1">
    <property type="entry name" value="ASPARTATE-PROTON SYMPORTER"/>
    <property type="match status" value="1"/>
</dbReference>
<feature type="transmembrane region" description="Helical" evidence="5">
    <location>
        <begin position="502"/>
        <end position="521"/>
    </location>
</feature>
<feature type="transmembrane region" description="Helical" evidence="5">
    <location>
        <begin position="245"/>
        <end position="272"/>
    </location>
</feature>
<feature type="transmembrane region" description="Helical" evidence="5">
    <location>
        <begin position="142"/>
        <end position="160"/>
    </location>
</feature>
<organism evidence="6 7">
    <name type="scientific">Candidatus Pantoea multigeneris</name>
    <dbReference type="NCBI Taxonomy" id="2608357"/>
    <lineage>
        <taxon>Bacteria</taxon>
        <taxon>Pseudomonadati</taxon>
        <taxon>Pseudomonadota</taxon>
        <taxon>Gammaproteobacteria</taxon>
        <taxon>Enterobacterales</taxon>
        <taxon>Erwiniaceae</taxon>
        <taxon>Pantoea</taxon>
    </lineage>
</organism>
<evidence type="ECO:0000256" key="3">
    <source>
        <dbReference type="ARBA" id="ARBA00022989"/>
    </source>
</evidence>
<feature type="transmembrane region" description="Helical" evidence="5">
    <location>
        <begin position="212"/>
        <end position="233"/>
    </location>
</feature>
<feature type="transmembrane region" description="Helical" evidence="5">
    <location>
        <begin position="97"/>
        <end position="122"/>
    </location>
</feature>
<dbReference type="PANTHER" id="PTHR47547">
    <property type="match status" value="1"/>
</dbReference>
<evidence type="ECO:0000256" key="1">
    <source>
        <dbReference type="ARBA" id="ARBA00004141"/>
    </source>
</evidence>